<name>A0ABR2CU90_9ROSI</name>
<evidence type="ECO:0000313" key="5">
    <source>
        <dbReference type="Proteomes" id="UP001472677"/>
    </source>
</evidence>
<dbReference type="InterPro" id="IPR029058">
    <property type="entry name" value="AB_hydrolase_fold"/>
</dbReference>
<evidence type="ECO:0000256" key="1">
    <source>
        <dbReference type="ARBA" id="ARBA00022801"/>
    </source>
</evidence>
<feature type="domain" description="Fungal lipase-type" evidence="3">
    <location>
        <begin position="203"/>
        <end position="370"/>
    </location>
</feature>
<reference evidence="4 5" key="1">
    <citation type="journal article" date="2024" name="G3 (Bethesda)">
        <title>Genome assembly of Hibiscus sabdariffa L. provides insights into metabolisms of medicinal natural products.</title>
        <authorList>
            <person name="Kim T."/>
        </authorList>
    </citation>
    <scope>NUCLEOTIDE SEQUENCE [LARGE SCALE GENOMIC DNA]</scope>
    <source>
        <strain evidence="4">TK-2024</strain>
        <tissue evidence="4">Old leaves</tissue>
    </source>
</reference>
<keyword evidence="5" id="KW-1185">Reference proteome</keyword>
<dbReference type="Proteomes" id="UP001472677">
    <property type="component" value="Unassembled WGS sequence"/>
</dbReference>
<keyword evidence="2" id="KW-0472">Membrane</keyword>
<comment type="caution">
    <text evidence="4">The sequence shown here is derived from an EMBL/GenBank/DDBJ whole genome shotgun (WGS) entry which is preliminary data.</text>
</comment>
<dbReference type="CDD" id="cd00519">
    <property type="entry name" value="Lipase_3"/>
    <property type="match status" value="1"/>
</dbReference>
<dbReference type="SUPFAM" id="SSF53474">
    <property type="entry name" value="alpha/beta-Hydrolases"/>
    <property type="match status" value="1"/>
</dbReference>
<proteinExistence type="predicted"/>
<organism evidence="4 5">
    <name type="scientific">Hibiscus sabdariffa</name>
    <name type="common">roselle</name>
    <dbReference type="NCBI Taxonomy" id="183260"/>
    <lineage>
        <taxon>Eukaryota</taxon>
        <taxon>Viridiplantae</taxon>
        <taxon>Streptophyta</taxon>
        <taxon>Embryophyta</taxon>
        <taxon>Tracheophyta</taxon>
        <taxon>Spermatophyta</taxon>
        <taxon>Magnoliopsida</taxon>
        <taxon>eudicotyledons</taxon>
        <taxon>Gunneridae</taxon>
        <taxon>Pentapetalae</taxon>
        <taxon>rosids</taxon>
        <taxon>malvids</taxon>
        <taxon>Malvales</taxon>
        <taxon>Malvaceae</taxon>
        <taxon>Malvoideae</taxon>
        <taxon>Hibiscus</taxon>
    </lineage>
</organism>
<dbReference type="PANTHER" id="PTHR46086">
    <property type="entry name" value="ALPHA/BETA-HYDROLASES SUPERFAMILY PROTEIN"/>
    <property type="match status" value="1"/>
</dbReference>
<feature type="transmembrane region" description="Helical" evidence="2">
    <location>
        <begin position="402"/>
        <end position="420"/>
    </location>
</feature>
<feature type="transmembrane region" description="Helical" evidence="2">
    <location>
        <begin position="55"/>
        <end position="77"/>
    </location>
</feature>
<gene>
    <name evidence="4" type="ORF">V6N12_047869</name>
</gene>
<evidence type="ECO:0000256" key="2">
    <source>
        <dbReference type="SAM" id="Phobius"/>
    </source>
</evidence>
<dbReference type="InterPro" id="IPR044819">
    <property type="entry name" value="OBL-like"/>
</dbReference>
<dbReference type="PANTHER" id="PTHR46086:SF17">
    <property type="entry name" value="ALPHA_BETA-HYDROLASES SUPERFAMILY PROTEIN"/>
    <property type="match status" value="1"/>
</dbReference>
<dbReference type="EMBL" id="JBBPBM010000043">
    <property type="protein sequence ID" value="KAK8523346.1"/>
    <property type="molecule type" value="Genomic_DNA"/>
</dbReference>
<keyword evidence="2" id="KW-1133">Transmembrane helix</keyword>
<sequence>MEGQGKSSSSPSYLKITPGKAGVKDLSRLLRGTDLRDRDFVQSSDETDLEFKYRLLIFISTLVQKLLIFFSAPLAVAGRIIETSLNFLSNNPNLRALITNLIAGTLIPPRDSANFVSFIGHLDKRRKWDSDIKQGDGLWYYSALCMMASKAAYENPAYIQSIVNDWEMVEFLGFYNCWNDYQKKAMTRTFLLRVKGDDHDTVVVAFRGTEPFNADNWCTDWDLSQKQLGDTGSVHDGFMKALGLPEDCQDDPNFFNWPKEYKENRTGEYPLAYYFIRDKLKTLLTESDKTRFIVTGHSLGGALAILLPTILLYHDENFLLQRLEGVYTFGQPRVGDGKFAQFMENKLKEHDIRHLRFVYDFDMVPRLPFDDKDHWYKHFGNCLYYDCHYNGKVVTVLPNKNYFSLVFAGVTMMGAMYVLVENFMVSMDMIMSALYELVRSFTIQYTEGPYYKEGWLSRATRIPGLVMPGVSDHSPLGYVNCTCLESPEDLLESSTVK</sequence>
<evidence type="ECO:0000313" key="4">
    <source>
        <dbReference type="EMBL" id="KAK8523346.1"/>
    </source>
</evidence>
<keyword evidence="1" id="KW-0378">Hydrolase</keyword>
<dbReference type="Gene3D" id="3.40.50.1820">
    <property type="entry name" value="alpha/beta hydrolase"/>
    <property type="match status" value="1"/>
</dbReference>
<evidence type="ECO:0000259" key="3">
    <source>
        <dbReference type="Pfam" id="PF01764"/>
    </source>
</evidence>
<protein>
    <recommendedName>
        <fullName evidence="3">Fungal lipase-type domain-containing protein</fullName>
    </recommendedName>
</protein>
<feature type="transmembrane region" description="Helical" evidence="2">
    <location>
        <begin position="292"/>
        <end position="313"/>
    </location>
</feature>
<dbReference type="InterPro" id="IPR002921">
    <property type="entry name" value="Fungal_lipase-type"/>
</dbReference>
<keyword evidence="2" id="KW-0812">Transmembrane</keyword>
<accession>A0ABR2CU90</accession>
<dbReference type="Pfam" id="PF01764">
    <property type="entry name" value="Lipase_3"/>
    <property type="match status" value="1"/>
</dbReference>